<dbReference type="Proteomes" id="UP000015105">
    <property type="component" value="Chromosome 6D"/>
</dbReference>
<feature type="region of interest" description="Disordered" evidence="9">
    <location>
        <begin position="1"/>
        <end position="27"/>
    </location>
</feature>
<dbReference type="SUPFAM" id="SSF56371">
    <property type="entry name" value="Ribosome inactivating proteins (RIP)"/>
    <property type="match status" value="1"/>
</dbReference>
<dbReference type="Gene3D" id="4.10.470.10">
    <property type="entry name" value="Ricin (A Subunit), domain 2"/>
    <property type="match status" value="1"/>
</dbReference>
<dbReference type="PRINTS" id="PR00396">
    <property type="entry name" value="SHIGARICIN"/>
</dbReference>
<dbReference type="InterPro" id="IPR016138">
    <property type="entry name" value="Ribosome_inactivat_prot_sub1"/>
</dbReference>
<keyword evidence="4 8" id="KW-0800">Toxin</keyword>
<dbReference type="EnsemblPlants" id="AET6Gv20025500.2">
    <property type="protein sequence ID" value="AET6Gv20025500.2"/>
    <property type="gene ID" value="AET6Gv20025500"/>
</dbReference>
<dbReference type="Gene3D" id="3.40.420.10">
    <property type="entry name" value="Ricin (A subunit), domain 1"/>
    <property type="match status" value="1"/>
</dbReference>
<dbReference type="AlphaFoldDB" id="A0A453MPZ5"/>
<evidence type="ECO:0000256" key="4">
    <source>
        <dbReference type="ARBA" id="ARBA00022656"/>
    </source>
</evidence>
<evidence type="ECO:0000256" key="1">
    <source>
        <dbReference type="ARBA" id="ARBA00000237"/>
    </source>
</evidence>
<keyword evidence="5 8" id="KW-0378">Hydrolase</keyword>
<reference evidence="10" key="3">
    <citation type="journal article" date="2017" name="Nature">
        <title>Genome sequence of the progenitor of the wheat D genome Aegilops tauschii.</title>
        <authorList>
            <person name="Luo M.C."/>
            <person name="Gu Y.Q."/>
            <person name="Puiu D."/>
            <person name="Wang H."/>
            <person name="Twardziok S.O."/>
            <person name="Deal K.R."/>
            <person name="Huo N."/>
            <person name="Zhu T."/>
            <person name="Wang L."/>
            <person name="Wang Y."/>
            <person name="McGuire P.E."/>
            <person name="Liu S."/>
            <person name="Long H."/>
            <person name="Ramasamy R.K."/>
            <person name="Rodriguez J.C."/>
            <person name="Van S.L."/>
            <person name="Yuan L."/>
            <person name="Wang Z."/>
            <person name="Xia Z."/>
            <person name="Xiao L."/>
            <person name="Anderson O.D."/>
            <person name="Ouyang S."/>
            <person name="Liang Y."/>
            <person name="Zimin A.V."/>
            <person name="Pertea G."/>
            <person name="Qi P."/>
            <person name="Bennetzen J.L."/>
            <person name="Dai X."/>
            <person name="Dawson M.W."/>
            <person name="Muller H.G."/>
            <person name="Kugler K."/>
            <person name="Rivarola-Duarte L."/>
            <person name="Spannagl M."/>
            <person name="Mayer K.F.X."/>
            <person name="Lu F.H."/>
            <person name="Bevan M.W."/>
            <person name="Leroy P."/>
            <person name="Li P."/>
            <person name="You F.M."/>
            <person name="Sun Q."/>
            <person name="Liu Z."/>
            <person name="Lyons E."/>
            <person name="Wicker T."/>
            <person name="Salzberg S.L."/>
            <person name="Devos K.M."/>
            <person name="Dvorak J."/>
        </authorList>
    </citation>
    <scope>NUCLEOTIDE SEQUENCE [LARGE SCALE GENOMIC DNA]</scope>
    <source>
        <strain evidence="10">cv. AL8/78</strain>
    </source>
</reference>
<dbReference type="GO" id="GO:0017148">
    <property type="term" value="P:negative regulation of translation"/>
    <property type="evidence" value="ECO:0007669"/>
    <property type="project" value="UniProtKB-KW"/>
</dbReference>
<name>A0A453MPZ5_AEGTS</name>
<dbReference type="PANTHER" id="PTHR33453:SF9">
    <property type="entry name" value="ALBUMIN B-32"/>
    <property type="match status" value="1"/>
</dbReference>
<evidence type="ECO:0000256" key="6">
    <source>
        <dbReference type="ARBA" id="ARBA00022821"/>
    </source>
</evidence>
<reference evidence="11" key="1">
    <citation type="journal article" date="2014" name="Science">
        <title>Ancient hybridizations among the ancestral genomes of bread wheat.</title>
        <authorList>
            <consortium name="International Wheat Genome Sequencing Consortium,"/>
            <person name="Marcussen T."/>
            <person name="Sandve S.R."/>
            <person name="Heier L."/>
            <person name="Spannagl M."/>
            <person name="Pfeifer M."/>
            <person name="Jakobsen K.S."/>
            <person name="Wulff B.B."/>
            <person name="Steuernagel B."/>
            <person name="Mayer K.F."/>
            <person name="Olsen O.A."/>
        </authorList>
    </citation>
    <scope>NUCLEOTIDE SEQUENCE [LARGE SCALE GENOMIC DNA]</scope>
    <source>
        <strain evidence="11">cv. AL8/78</strain>
    </source>
</reference>
<accession>A0A453MPZ5</accession>
<reference evidence="11" key="2">
    <citation type="journal article" date="2017" name="Nat. Plants">
        <title>The Aegilops tauschii genome reveals multiple impacts of transposons.</title>
        <authorList>
            <person name="Zhao G."/>
            <person name="Zou C."/>
            <person name="Li K."/>
            <person name="Wang K."/>
            <person name="Li T."/>
            <person name="Gao L."/>
            <person name="Zhang X."/>
            <person name="Wang H."/>
            <person name="Yang Z."/>
            <person name="Liu X."/>
            <person name="Jiang W."/>
            <person name="Mao L."/>
            <person name="Kong X."/>
            <person name="Jiao Y."/>
            <person name="Jia J."/>
        </authorList>
    </citation>
    <scope>NUCLEOTIDE SEQUENCE [LARGE SCALE GENOMIC DNA]</scope>
    <source>
        <strain evidence="11">cv. AL8/78</strain>
    </source>
</reference>
<evidence type="ECO:0000313" key="11">
    <source>
        <dbReference type="Proteomes" id="UP000015105"/>
    </source>
</evidence>
<evidence type="ECO:0000256" key="8">
    <source>
        <dbReference type="RuleBase" id="RU004915"/>
    </source>
</evidence>
<evidence type="ECO:0000256" key="9">
    <source>
        <dbReference type="SAM" id="MobiDB-lite"/>
    </source>
</evidence>
<evidence type="ECO:0000256" key="2">
    <source>
        <dbReference type="ARBA" id="ARBA00008544"/>
    </source>
</evidence>
<dbReference type="Pfam" id="PF00161">
    <property type="entry name" value="RIP"/>
    <property type="match status" value="1"/>
</dbReference>
<evidence type="ECO:0000313" key="10">
    <source>
        <dbReference type="EnsemblPlants" id="AET6Gv20025500.2"/>
    </source>
</evidence>
<reference evidence="10" key="5">
    <citation type="journal article" date="2021" name="G3 (Bethesda)">
        <title>Aegilops tauschii genome assembly Aet v5.0 features greater sequence contiguity and improved annotation.</title>
        <authorList>
            <person name="Wang L."/>
            <person name="Zhu T."/>
            <person name="Rodriguez J.C."/>
            <person name="Deal K.R."/>
            <person name="Dubcovsky J."/>
            <person name="McGuire P.E."/>
            <person name="Lux T."/>
            <person name="Spannagl M."/>
            <person name="Mayer K.F.X."/>
            <person name="Baldrich P."/>
            <person name="Meyers B.C."/>
            <person name="Huo N."/>
            <person name="Gu Y.Q."/>
            <person name="Zhou H."/>
            <person name="Devos K.M."/>
            <person name="Bennetzen J.L."/>
            <person name="Unver T."/>
            <person name="Budak H."/>
            <person name="Gulick P.J."/>
            <person name="Galiba G."/>
            <person name="Kalapos B."/>
            <person name="Nelson D.R."/>
            <person name="Li P."/>
            <person name="You F.M."/>
            <person name="Luo M.C."/>
            <person name="Dvorak J."/>
        </authorList>
    </citation>
    <scope>NUCLEOTIDE SEQUENCE [LARGE SCALE GENOMIC DNA]</scope>
    <source>
        <strain evidence="10">cv. AL8/78</strain>
    </source>
</reference>
<dbReference type="GO" id="GO:0006952">
    <property type="term" value="P:defense response"/>
    <property type="evidence" value="ECO:0007669"/>
    <property type="project" value="UniProtKB-KW"/>
</dbReference>
<dbReference type="InterPro" id="IPR017989">
    <property type="entry name" value="Ribosome_inactivat_1/2"/>
</dbReference>
<dbReference type="PANTHER" id="PTHR33453">
    <property type="match status" value="1"/>
</dbReference>
<keyword evidence="11" id="KW-1185">Reference proteome</keyword>
<comment type="similarity">
    <text evidence="2">Belongs to the ribosome-inactivating protein family. Type 1 RIP subfamily.</text>
</comment>
<evidence type="ECO:0000256" key="3">
    <source>
        <dbReference type="ARBA" id="ARBA00012001"/>
    </source>
</evidence>
<dbReference type="InterPro" id="IPR016139">
    <property type="entry name" value="Ribosome_inactivat_prot_sub2"/>
</dbReference>
<proteinExistence type="inferred from homology"/>
<sequence length="280" mass="30811">HAQSDHAPLQAAALRKKRRRMGGQAPEFTDSFGVQTDDYGDFIRIVRHHVIDYCSDKRGDGIVQPVLPPEKAVPSSWFHVVLGNTPASSVTLAIRMDNLYLVGFRTPAGVWWEFGKEGGARLIAGSTWLGFGGRYQDLIGQKGLDAVTLGRAQMAAAVDVLAKHGTTNALEEEEEEEGVHADPYAVPKTMLAKLVIMVCEGLRFLTVSGRVDREFDMAEVTITEIEGKQVNKWDRISAAVFKWAVDPTAPFPDLVALDVSNKTDAERIVVLVKDQTTHEE</sequence>
<reference evidence="10" key="4">
    <citation type="submission" date="2019-03" db="UniProtKB">
        <authorList>
            <consortium name="EnsemblPlants"/>
        </authorList>
    </citation>
    <scope>IDENTIFICATION</scope>
</reference>
<dbReference type="GO" id="GO:0030598">
    <property type="term" value="F:rRNA N-glycosylase activity"/>
    <property type="evidence" value="ECO:0007669"/>
    <property type="project" value="UniProtKB-EC"/>
</dbReference>
<dbReference type="EC" id="3.2.2.22" evidence="3 8"/>
<evidence type="ECO:0000256" key="7">
    <source>
        <dbReference type="ARBA" id="ARBA00023193"/>
    </source>
</evidence>
<dbReference type="GO" id="GO:0090729">
    <property type="term" value="F:toxin activity"/>
    <property type="evidence" value="ECO:0007669"/>
    <property type="project" value="UniProtKB-KW"/>
</dbReference>
<dbReference type="InterPro" id="IPR001574">
    <property type="entry name" value="Ribosome_inactivat_prot"/>
</dbReference>
<dbReference type="InterPro" id="IPR036041">
    <property type="entry name" value="Ribosome-inact_prot_sf"/>
</dbReference>
<evidence type="ECO:0000256" key="5">
    <source>
        <dbReference type="ARBA" id="ARBA00022801"/>
    </source>
</evidence>
<dbReference type="STRING" id="200361.A0A453MPZ5"/>
<organism evidence="10 11">
    <name type="scientific">Aegilops tauschii subsp. strangulata</name>
    <name type="common">Goatgrass</name>
    <dbReference type="NCBI Taxonomy" id="200361"/>
    <lineage>
        <taxon>Eukaryota</taxon>
        <taxon>Viridiplantae</taxon>
        <taxon>Streptophyta</taxon>
        <taxon>Embryophyta</taxon>
        <taxon>Tracheophyta</taxon>
        <taxon>Spermatophyta</taxon>
        <taxon>Magnoliopsida</taxon>
        <taxon>Liliopsida</taxon>
        <taxon>Poales</taxon>
        <taxon>Poaceae</taxon>
        <taxon>BOP clade</taxon>
        <taxon>Pooideae</taxon>
        <taxon>Triticodae</taxon>
        <taxon>Triticeae</taxon>
        <taxon>Triticinae</taxon>
        <taxon>Aegilops</taxon>
    </lineage>
</organism>
<keyword evidence="7 8" id="KW-0652">Protein synthesis inhibitor</keyword>
<keyword evidence="6 8" id="KW-0611">Plant defense</keyword>
<dbReference type="Gramene" id="AET6Gv20025500.2">
    <property type="protein sequence ID" value="AET6Gv20025500.2"/>
    <property type="gene ID" value="AET6Gv20025500"/>
</dbReference>
<protein>
    <recommendedName>
        <fullName evidence="3 8">rRNA N-glycosylase</fullName>
        <ecNumber evidence="3 8">3.2.2.22</ecNumber>
    </recommendedName>
</protein>
<comment type="catalytic activity">
    <reaction evidence="1 8">
        <text>Endohydrolysis of the N-glycosidic bond at one specific adenosine on the 28S rRNA.</text>
        <dbReference type="EC" id="3.2.2.22"/>
    </reaction>
</comment>